<feature type="transmembrane region" description="Helical" evidence="1">
    <location>
        <begin position="51"/>
        <end position="72"/>
    </location>
</feature>
<name>A0A915MQP3_MELJA</name>
<dbReference type="Proteomes" id="UP000887561">
    <property type="component" value="Unplaced"/>
</dbReference>
<reference evidence="3" key="1">
    <citation type="submission" date="2022-11" db="UniProtKB">
        <authorList>
            <consortium name="WormBaseParasite"/>
        </authorList>
    </citation>
    <scope>IDENTIFICATION</scope>
</reference>
<dbReference type="AlphaFoldDB" id="A0A915MQP3"/>
<keyword evidence="1" id="KW-1133">Transmembrane helix</keyword>
<keyword evidence="2" id="KW-1185">Reference proteome</keyword>
<proteinExistence type="inferred from homology"/>
<evidence type="ECO:0000313" key="2">
    <source>
        <dbReference type="Proteomes" id="UP000887561"/>
    </source>
</evidence>
<dbReference type="WBParaSite" id="scaffold4562_cov171.g8338">
    <property type="protein sequence ID" value="scaffold4562_cov171.g8338"/>
    <property type="gene ID" value="scaffold4562_cov171.g8338"/>
</dbReference>
<dbReference type="GO" id="GO:0016020">
    <property type="term" value="C:membrane"/>
    <property type="evidence" value="ECO:0007669"/>
    <property type="project" value="UniProtKB-SubCell"/>
</dbReference>
<comment type="similarity">
    <text evidence="1">Belongs to the DP1 family.</text>
</comment>
<evidence type="ECO:0000256" key="1">
    <source>
        <dbReference type="RuleBase" id="RU362006"/>
    </source>
</evidence>
<keyword evidence="1" id="KW-0472">Membrane</keyword>
<comment type="subcellular location">
    <subcellularLocation>
        <location evidence="1">Membrane</location>
        <topology evidence="1">Multi-pass membrane protein</topology>
    </subcellularLocation>
</comment>
<keyword evidence="1" id="KW-0812">Transmembrane</keyword>
<dbReference type="Pfam" id="PF03134">
    <property type="entry name" value="TB2_DP1_HVA22"/>
    <property type="match status" value="1"/>
</dbReference>
<feature type="transmembrane region" description="Helical" evidence="1">
    <location>
        <begin position="217"/>
        <end position="237"/>
    </location>
</feature>
<sequence length="260" mass="29127">MQLKKFKKIFIILFAVLVVHFELFVKAELNGFGGIEVANKNFLHRSKRTLGNAAKIVGSVVGPVLAGSGVLAGMTNKEIKELGEKKNDTKVLDKKPDSTKSDGKPKHKAFLENGDYFDIRPALQKWLDGQDKLFGAAEKSTGLEREKIFYAICGFLFLWLLAAPGAGLICNLIGVVYPAYASVVALRSAGKEDDTQWLVYWTTYGTFSLVDQFADRITPYFPLYWPLKALFLLYLYLPQTYGAQNMYVKYLDPAFDKLAK</sequence>
<dbReference type="PANTHER" id="PTHR12300">
    <property type="entry name" value="HVA22-LIKE PROTEINS"/>
    <property type="match status" value="1"/>
</dbReference>
<accession>A0A915MQP3</accession>
<organism evidence="2 3">
    <name type="scientific">Meloidogyne javanica</name>
    <name type="common">Root-knot nematode worm</name>
    <dbReference type="NCBI Taxonomy" id="6303"/>
    <lineage>
        <taxon>Eukaryota</taxon>
        <taxon>Metazoa</taxon>
        <taxon>Ecdysozoa</taxon>
        <taxon>Nematoda</taxon>
        <taxon>Chromadorea</taxon>
        <taxon>Rhabditida</taxon>
        <taxon>Tylenchina</taxon>
        <taxon>Tylenchomorpha</taxon>
        <taxon>Tylenchoidea</taxon>
        <taxon>Meloidogynidae</taxon>
        <taxon>Meloidogyninae</taxon>
        <taxon>Meloidogyne</taxon>
        <taxon>Meloidogyne incognita group</taxon>
    </lineage>
</organism>
<dbReference type="PANTHER" id="PTHR12300:SF34">
    <property type="entry name" value="RECEPTOR EXPRESSION-ENHANCING PROTEIN"/>
    <property type="match status" value="1"/>
</dbReference>
<dbReference type="InterPro" id="IPR004345">
    <property type="entry name" value="TB2_DP1_HVA22"/>
</dbReference>
<protein>
    <recommendedName>
        <fullName evidence="1">Receptor expression-enhancing protein</fullName>
    </recommendedName>
</protein>
<feature type="transmembrane region" description="Helical" evidence="1">
    <location>
        <begin position="148"/>
        <end position="177"/>
    </location>
</feature>
<evidence type="ECO:0000313" key="3">
    <source>
        <dbReference type="WBParaSite" id="scaffold4562_cov171.g8338"/>
    </source>
</evidence>